<feature type="compositionally biased region" description="Basic and acidic residues" evidence="1">
    <location>
        <begin position="141"/>
        <end position="151"/>
    </location>
</feature>
<gene>
    <name evidence="2" type="ORF">MPRG_03380</name>
</gene>
<keyword evidence="3" id="KW-1185">Reference proteome</keyword>
<dbReference type="InterPro" id="IPR050723">
    <property type="entry name" value="CFA/CMAS"/>
</dbReference>
<dbReference type="PANTHER" id="PTHR43667">
    <property type="entry name" value="CYCLOPROPANE-FATTY-ACYL-PHOSPHOLIPID SYNTHASE"/>
    <property type="match status" value="1"/>
</dbReference>
<name>A0ABQ1BY42_9MYCO</name>
<proteinExistence type="predicted"/>
<accession>A0ABQ1BY42</accession>
<organism evidence="2 3">
    <name type="scientific">Mycobacterium paragordonae</name>
    <dbReference type="NCBI Taxonomy" id="1389713"/>
    <lineage>
        <taxon>Bacteria</taxon>
        <taxon>Bacillati</taxon>
        <taxon>Actinomycetota</taxon>
        <taxon>Actinomycetes</taxon>
        <taxon>Mycobacteriales</taxon>
        <taxon>Mycobacteriaceae</taxon>
        <taxon>Mycobacterium</taxon>
    </lineage>
</organism>
<dbReference type="Proteomes" id="UP000465240">
    <property type="component" value="Unassembled WGS sequence"/>
</dbReference>
<dbReference type="Gene3D" id="3.40.50.150">
    <property type="entry name" value="Vaccinia Virus protein VP39"/>
    <property type="match status" value="1"/>
</dbReference>
<reference evidence="2 3" key="1">
    <citation type="journal article" date="2019" name="Emerg. Microbes Infect.">
        <title>Comprehensive subspecies identification of 175 nontuberculous mycobacteria species based on 7547 genomic profiles.</title>
        <authorList>
            <person name="Matsumoto Y."/>
            <person name="Kinjo T."/>
            <person name="Motooka D."/>
            <person name="Nabeya D."/>
            <person name="Jung N."/>
            <person name="Uechi K."/>
            <person name="Horii T."/>
            <person name="Iida T."/>
            <person name="Fujita J."/>
            <person name="Nakamura S."/>
        </authorList>
    </citation>
    <scope>NUCLEOTIDE SEQUENCE [LARGE SCALE GENOMIC DNA]</scope>
    <source>
        <strain evidence="2 3">JCM 18565</strain>
    </source>
</reference>
<dbReference type="Pfam" id="PF02353">
    <property type="entry name" value="CMAS"/>
    <property type="match status" value="1"/>
</dbReference>
<dbReference type="PANTHER" id="PTHR43667:SF2">
    <property type="entry name" value="FATTY ACID C-METHYL TRANSFERASE"/>
    <property type="match status" value="1"/>
</dbReference>
<comment type="caution">
    <text evidence="2">The sequence shown here is derived from an EMBL/GenBank/DDBJ whole genome shotgun (WGS) entry which is preliminary data.</text>
</comment>
<feature type="region of interest" description="Disordered" evidence="1">
    <location>
        <begin position="127"/>
        <end position="151"/>
    </location>
</feature>
<dbReference type="InterPro" id="IPR029063">
    <property type="entry name" value="SAM-dependent_MTases_sf"/>
</dbReference>
<dbReference type="EMBL" id="BLKX01000001">
    <property type="protein sequence ID" value="GFG77062.1"/>
    <property type="molecule type" value="Genomic_DNA"/>
</dbReference>
<evidence type="ECO:0000313" key="3">
    <source>
        <dbReference type="Proteomes" id="UP000465240"/>
    </source>
</evidence>
<dbReference type="SUPFAM" id="SSF53335">
    <property type="entry name" value="S-adenosyl-L-methionine-dependent methyltransferases"/>
    <property type="match status" value="1"/>
</dbReference>
<evidence type="ECO:0000313" key="2">
    <source>
        <dbReference type="EMBL" id="GFG77062.1"/>
    </source>
</evidence>
<evidence type="ECO:0000256" key="1">
    <source>
        <dbReference type="SAM" id="MobiDB-lite"/>
    </source>
</evidence>
<sequence>MSAGTIERRFAPIGSGSRPAAAKVPSGPGDRVAIPAVTTSRERIAATRNTRARIRKYIVPGGPLPSAAATVDITERYSLRPVDAASLRPHYAQTLRLCRERFLQRRNRLAHLGFDEVSARMWQPYPADPKPGFRSGRHHADRWAFERRGPR</sequence>
<protein>
    <submittedName>
        <fullName evidence="2">Uncharacterized protein</fullName>
    </submittedName>
</protein>